<evidence type="ECO:0000259" key="12">
    <source>
        <dbReference type="PROSITE" id="PS51163"/>
    </source>
</evidence>
<evidence type="ECO:0000256" key="11">
    <source>
        <dbReference type="ARBA" id="ARBA00048366"/>
    </source>
</evidence>
<dbReference type="GO" id="GO:0005737">
    <property type="term" value="C:cytoplasm"/>
    <property type="evidence" value="ECO:0007669"/>
    <property type="project" value="UniProtKB-SubCell"/>
</dbReference>
<dbReference type="InterPro" id="IPR006070">
    <property type="entry name" value="Sua5-like_dom"/>
</dbReference>
<evidence type="ECO:0000313" key="13">
    <source>
        <dbReference type="EMBL" id="TMQ48913.1"/>
    </source>
</evidence>
<dbReference type="GO" id="GO:0003725">
    <property type="term" value="F:double-stranded RNA binding"/>
    <property type="evidence" value="ECO:0007669"/>
    <property type="project" value="InterPro"/>
</dbReference>
<evidence type="ECO:0000256" key="9">
    <source>
        <dbReference type="ARBA" id="ARBA00022840"/>
    </source>
</evidence>
<dbReference type="Gene3D" id="3.90.870.10">
    <property type="entry name" value="DHBP synthase"/>
    <property type="match status" value="1"/>
</dbReference>
<protein>
    <recommendedName>
        <fullName evidence="10">L-threonylcarbamoyladenylate synthase</fullName>
        <ecNumber evidence="3">2.7.7.87</ecNumber>
    </recommendedName>
    <alternativeName>
        <fullName evidence="10">L-threonylcarbamoyladenylate synthase</fullName>
    </alternativeName>
</protein>
<keyword evidence="6" id="KW-0819">tRNA processing</keyword>
<evidence type="ECO:0000313" key="14">
    <source>
        <dbReference type="Proteomes" id="UP000316292"/>
    </source>
</evidence>
<evidence type="ECO:0000256" key="6">
    <source>
        <dbReference type="ARBA" id="ARBA00022694"/>
    </source>
</evidence>
<dbReference type="Pfam" id="PF01300">
    <property type="entry name" value="Sua5_yciO_yrdC"/>
    <property type="match status" value="1"/>
</dbReference>
<name>A0A538SC04_UNCEI</name>
<comment type="subcellular location">
    <subcellularLocation>
        <location evidence="1">Cytoplasm</location>
    </subcellularLocation>
</comment>
<dbReference type="PANTHER" id="PTHR17490:SF16">
    <property type="entry name" value="THREONYLCARBAMOYL-AMP SYNTHASE"/>
    <property type="match status" value="1"/>
</dbReference>
<dbReference type="EMBL" id="VBOR01000063">
    <property type="protein sequence ID" value="TMQ48913.1"/>
    <property type="molecule type" value="Genomic_DNA"/>
</dbReference>
<dbReference type="InterPro" id="IPR050156">
    <property type="entry name" value="TC-AMP_synthase_SUA5"/>
</dbReference>
<organism evidence="13 14">
    <name type="scientific">Eiseniibacteriota bacterium</name>
    <dbReference type="NCBI Taxonomy" id="2212470"/>
    <lineage>
        <taxon>Bacteria</taxon>
        <taxon>Candidatus Eiseniibacteriota</taxon>
    </lineage>
</organism>
<dbReference type="GO" id="GO:0006450">
    <property type="term" value="P:regulation of translational fidelity"/>
    <property type="evidence" value="ECO:0007669"/>
    <property type="project" value="TreeGrafter"/>
</dbReference>
<dbReference type="InterPro" id="IPR017945">
    <property type="entry name" value="DHBP_synth_RibB-like_a/b_dom"/>
</dbReference>
<dbReference type="NCBIfam" id="TIGR00057">
    <property type="entry name" value="L-threonylcarbamoyladenylate synthase"/>
    <property type="match status" value="1"/>
</dbReference>
<evidence type="ECO:0000256" key="8">
    <source>
        <dbReference type="ARBA" id="ARBA00022741"/>
    </source>
</evidence>
<dbReference type="SUPFAM" id="SSF55821">
    <property type="entry name" value="YrdC/RibB"/>
    <property type="match status" value="1"/>
</dbReference>
<keyword evidence="8" id="KW-0547">Nucleotide-binding</keyword>
<evidence type="ECO:0000256" key="3">
    <source>
        <dbReference type="ARBA" id="ARBA00012584"/>
    </source>
</evidence>
<proteinExistence type="inferred from homology"/>
<dbReference type="GO" id="GO:0000049">
    <property type="term" value="F:tRNA binding"/>
    <property type="evidence" value="ECO:0007669"/>
    <property type="project" value="TreeGrafter"/>
</dbReference>
<evidence type="ECO:0000256" key="4">
    <source>
        <dbReference type="ARBA" id="ARBA00022490"/>
    </source>
</evidence>
<dbReference type="EC" id="2.7.7.87" evidence="3"/>
<reference evidence="13 14" key="1">
    <citation type="journal article" date="2019" name="Nat. Microbiol.">
        <title>Mediterranean grassland soil C-N compound turnover is dependent on rainfall and depth, and is mediated by genomically divergent microorganisms.</title>
        <authorList>
            <person name="Diamond S."/>
            <person name="Andeer P.F."/>
            <person name="Li Z."/>
            <person name="Crits-Christoph A."/>
            <person name="Burstein D."/>
            <person name="Anantharaman K."/>
            <person name="Lane K.R."/>
            <person name="Thomas B.C."/>
            <person name="Pan C."/>
            <person name="Northen T.R."/>
            <person name="Banfield J.F."/>
        </authorList>
    </citation>
    <scope>NUCLEOTIDE SEQUENCE [LARGE SCALE GENOMIC DNA]</scope>
    <source>
        <strain evidence="13">WS_1</strain>
    </source>
</reference>
<dbReference type="Proteomes" id="UP000316292">
    <property type="component" value="Unassembled WGS sequence"/>
</dbReference>
<comment type="caution">
    <text evidence="13">The sequence shown here is derived from an EMBL/GenBank/DDBJ whole genome shotgun (WGS) entry which is preliminary data.</text>
</comment>
<evidence type="ECO:0000256" key="10">
    <source>
        <dbReference type="ARBA" id="ARBA00029774"/>
    </source>
</evidence>
<keyword evidence="9" id="KW-0067">ATP-binding</keyword>
<evidence type="ECO:0000256" key="2">
    <source>
        <dbReference type="ARBA" id="ARBA00007663"/>
    </source>
</evidence>
<sequence>MERLVLDAGGKWRDVAKRAASVLRAGGVALLPAEGVYGLHACAEDPVAVERLLRLKPREEKKGFIGLIAEPRELERWTEPNPRAEVLVRKHWPGALTLVLPASASVPEAMRNPDGTVALRCPGSPFLCATVAGAGGIVLSTSANRPGEPAMITPEGFLEEYADLVVDGGTLSGMPSTVVSIVADRVLVLRQGSVLLGIS</sequence>
<dbReference type="PANTHER" id="PTHR17490">
    <property type="entry name" value="SUA5"/>
    <property type="match status" value="1"/>
</dbReference>
<dbReference type="GO" id="GO:0008033">
    <property type="term" value="P:tRNA processing"/>
    <property type="evidence" value="ECO:0007669"/>
    <property type="project" value="UniProtKB-KW"/>
</dbReference>
<dbReference type="AlphaFoldDB" id="A0A538SC04"/>
<gene>
    <name evidence="13" type="ORF">E6K71_06155</name>
</gene>
<feature type="domain" description="YrdC-like" evidence="12">
    <location>
        <begin position="13"/>
        <end position="194"/>
    </location>
</feature>
<evidence type="ECO:0000256" key="5">
    <source>
        <dbReference type="ARBA" id="ARBA00022679"/>
    </source>
</evidence>
<accession>A0A538SC04</accession>
<dbReference type="PROSITE" id="PS51163">
    <property type="entry name" value="YRDC"/>
    <property type="match status" value="1"/>
</dbReference>
<evidence type="ECO:0000256" key="1">
    <source>
        <dbReference type="ARBA" id="ARBA00004496"/>
    </source>
</evidence>
<dbReference type="GO" id="GO:0005524">
    <property type="term" value="F:ATP binding"/>
    <property type="evidence" value="ECO:0007669"/>
    <property type="project" value="UniProtKB-KW"/>
</dbReference>
<evidence type="ECO:0000256" key="7">
    <source>
        <dbReference type="ARBA" id="ARBA00022695"/>
    </source>
</evidence>
<keyword evidence="4" id="KW-0963">Cytoplasm</keyword>
<dbReference type="GO" id="GO:0061710">
    <property type="term" value="F:L-threonylcarbamoyladenylate synthase"/>
    <property type="evidence" value="ECO:0007669"/>
    <property type="project" value="UniProtKB-EC"/>
</dbReference>
<keyword evidence="5" id="KW-0808">Transferase</keyword>
<comment type="similarity">
    <text evidence="2">Belongs to the SUA5 family.</text>
</comment>
<comment type="catalytic activity">
    <reaction evidence="11">
        <text>L-threonine + hydrogencarbonate + ATP = L-threonylcarbamoyladenylate + diphosphate + H2O</text>
        <dbReference type="Rhea" id="RHEA:36407"/>
        <dbReference type="ChEBI" id="CHEBI:15377"/>
        <dbReference type="ChEBI" id="CHEBI:17544"/>
        <dbReference type="ChEBI" id="CHEBI:30616"/>
        <dbReference type="ChEBI" id="CHEBI:33019"/>
        <dbReference type="ChEBI" id="CHEBI:57926"/>
        <dbReference type="ChEBI" id="CHEBI:73682"/>
        <dbReference type="EC" id="2.7.7.87"/>
    </reaction>
</comment>
<keyword evidence="7" id="KW-0548">Nucleotidyltransferase</keyword>